<organism evidence="3 4">
    <name type="scientific">Nannocystis punicea</name>
    <dbReference type="NCBI Taxonomy" id="2995304"/>
    <lineage>
        <taxon>Bacteria</taxon>
        <taxon>Pseudomonadati</taxon>
        <taxon>Myxococcota</taxon>
        <taxon>Polyangia</taxon>
        <taxon>Nannocystales</taxon>
        <taxon>Nannocystaceae</taxon>
        <taxon>Nannocystis</taxon>
    </lineage>
</organism>
<feature type="compositionally biased region" description="Low complexity" evidence="1">
    <location>
        <begin position="18"/>
        <end position="72"/>
    </location>
</feature>
<proteinExistence type="predicted"/>
<feature type="chain" id="PRO_5046211658" evidence="2">
    <location>
        <begin position="21"/>
        <end position="269"/>
    </location>
</feature>
<evidence type="ECO:0000256" key="2">
    <source>
        <dbReference type="SAM" id="SignalP"/>
    </source>
</evidence>
<dbReference type="RefSeq" id="WP_269034113.1">
    <property type="nucleotide sequence ID" value="NZ_CP114040.1"/>
</dbReference>
<evidence type="ECO:0000256" key="1">
    <source>
        <dbReference type="SAM" id="MobiDB-lite"/>
    </source>
</evidence>
<feature type="region of interest" description="Disordered" evidence="1">
    <location>
        <begin position="15"/>
        <end position="122"/>
    </location>
</feature>
<accession>A0ABY7GXP9</accession>
<dbReference type="EMBL" id="CP114040">
    <property type="protein sequence ID" value="WAS91751.1"/>
    <property type="molecule type" value="Genomic_DNA"/>
</dbReference>
<sequence length="269" mass="27880">MQRYALCWLMLAACGPGAPQDDSTATDPDPTSTTTASTDTTTSSSTSTASTTAVPTTGAPTTDGSTTIDSTGVESSTTGPMPVTSTTGDTSSGESTDTEGSTTGEPGPCCVAPAEPTSTVQAQTPVGARTLPWAAYSVSGGECGGALFLYLYPEASSVGTPSFEMEGPDYMKISVSMYMDMWPNDFIGTGPAEVEVRFDNEFANITGEITILEYDGGFSEDDVLWCDPEATPVMPDSHVSFTIAFKADGWDIAGEVVADYCPAMNQICP</sequence>
<keyword evidence="4" id="KW-1185">Reference proteome</keyword>
<dbReference type="Proteomes" id="UP001164459">
    <property type="component" value="Chromosome"/>
</dbReference>
<reference evidence="3" key="1">
    <citation type="submission" date="2022-11" db="EMBL/GenBank/DDBJ databases">
        <title>Minimal conservation of predation-associated metabolite biosynthetic gene clusters underscores biosynthetic potential of Myxococcota including descriptions for ten novel species: Archangium lansinium sp. nov., Myxococcus landrumus sp. nov., Nannocystis bai.</title>
        <authorList>
            <person name="Ahearne A."/>
            <person name="Stevens C."/>
            <person name="Dowd S."/>
        </authorList>
    </citation>
    <scope>NUCLEOTIDE SEQUENCE</scope>
    <source>
        <strain evidence="3">Fl3</strain>
    </source>
</reference>
<feature type="signal peptide" evidence="2">
    <location>
        <begin position="1"/>
        <end position="20"/>
    </location>
</feature>
<name>A0ABY7GXP9_9BACT</name>
<feature type="compositionally biased region" description="Low complexity" evidence="1">
    <location>
        <begin position="84"/>
        <end position="108"/>
    </location>
</feature>
<keyword evidence="2" id="KW-0732">Signal</keyword>
<gene>
    <name evidence="3" type="ORF">O0S08_36680</name>
</gene>
<evidence type="ECO:0000313" key="3">
    <source>
        <dbReference type="EMBL" id="WAS91751.1"/>
    </source>
</evidence>
<evidence type="ECO:0000313" key="4">
    <source>
        <dbReference type="Proteomes" id="UP001164459"/>
    </source>
</evidence>
<protein>
    <submittedName>
        <fullName evidence="3">Uncharacterized protein</fullName>
    </submittedName>
</protein>